<protein>
    <submittedName>
        <fullName evidence="1">Uncharacterized protein</fullName>
    </submittedName>
</protein>
<evidence type="ECO:0000313" key="1">
    <source>
        <dbReference type="EMBL" id="KAI3796602.1"/>
    </source>
</evidence>
<dbReference type="EMBL" id="CM042029">
    <property type="protein sequence ID" value="KAI3796602.1"/>
    <property type="molecule type" value="Genomic_DNA"/>
</dbReference>
<reference evidence="2" key="1">
    <citation type="journal article" date="2022" name="Mol. Ecol. Resour.">
        <title>The genomes of chicory, endive, great burdock and yacon provide insights into Asteraceae palaeo-polyploidization history and plant inulin production.</title>
        <authorList>
            <person name="Fan W."/>
            <person name="Wang S."/>
            <person name="Wang H."/>
            <person name="Wang A."/>
            <person name="Jiang F."/>
            <person name="Liu H."/>
            <person name="Zhao H."/>
            <person name="Xu D."/>
            <person name="Zhang Y."/>
        </authorList>
    </citation>
    <scope>NUCLEOTIDE SEQUENCE [LARGE SCALE GENOMIC DNA]</scope>
    <source>
        <strain evidence="2">cv. Yunnan</strain>
    </source>
</reference>
<reference evidence="1 2" key="2">
    <citation type="journal article" date="2022" name="Mol. Ecol. Resour.">
        <title>The genomes of chicory, endive, great burdock and yacon provide insights into Asteraceae paleo-polyploidization history and plant inulin production.</title>
        <authorList>
            <person name="Fan W."/>
            <person name="Wang S."/>
            <person name="Wang H."/>
            <person name="Wang A."/>
            <person name="Jiang F."/>
            <person name="Liu H."/>
            <person name="Zhao H."/>
            <person name="Xu D."/>
            <person name="Zhang Y."/>
        </authorList>
    </citation>
    <scope>NUCLEOTIDE SEQUENCE [LARGE SCALE GENOMIC DNA]</scope>
    <source>
        <strain evidence="2">cv. Yunnan</strain>
        <tissue evidence="1">Leaves</tissue>
    </source>
</reference>
<gene>
    <name evidence="1" type="ORF">L1987_39280</name>
</gene>
<comment type="caution">
    <text evidence="1">The sequence shown here is derived from an EMBL/GenBank/DDBJ whole genome shotgun (WGS) entry which is preliminary data.</text>
</comment>
<keyword evidence="2" id="KW-1185">Reference proteome</keyword>
<evidence type="ECO:0000313" key="2">
    <source>
        <dbReference type="Proteomes" id="UP001056120"/>
    </source>
</evidence>
<organism evidence="1 2">
    <name type="scientific">Smallanthus sonchifolius</name>
    <dbReference type="NCBI Taxonomy" id="185202"/>
    <lineage>
        <taxon>Eukaryota</taxon>
        <taxon>Viridiplantae</taxon>
        <taxon>Streptophyta</taxon>
        <taxon>Embryophyta</taxon>
        <taxon>Tracheophyta</taxon>
        <taxon>Spermatophyta</taxon>
        <taxon>Magnoliopsida</taxon>
        <taxon>eudicotyledons</taxon>
        <taxon>Gunneridae</taxon>
        <taxon>Pentapetalae</taxon>
        <taxon>asterids</taxon>
        <taxon>campanulids</taxon>
        <taxon>Asterales</taxon>
        <taxon>Asteraceae</taxon>
        <taxon>Asteroideae</taxon>
        <taxon>Heliantheae alliance</taxon>
        <taxon>Millerieae</taxon>
        <taxon>Smallanthus</taxon>
    </lineage>
</organism>
<proteinExistence type="predicted"/>
<accession>A0ACB9HP37</accession>
<dbReference type="Proteomes" id="UP001056120">
    <property type="component" value="Linkage Group LG12"/>
</dbReference>
<sequence>MYYSCSICYDVGNWELMSKGKLVKSWKLRHFCLFTGNVDTLWKIEKLRSELMKTHTISSGFSCAKGCLLERKPEEADIKRLDIMAELEKLVSEWPLEVTKDRKDEDIMALATMIDNLSGMGVKTNLKTNDLTKMPF</sequence>
<name>A0ACB9HP37_9ASTR</name>